<comment type="similarity">
    <text evidence="2">Belongs to the metallo-dependent hydrolases superfamily. Peptidase M19 family.</text>
</comment>
<dbReference type="CDD" id="cd01301">
    <property type="entry name" value="rDP_like"/>
    <property type="match status" value="1"/>
</dbReference>
<comment type="cofactor">
    <cofactor evidence="2">
        <name>Zn(2+)</name>
        <dbReference type="ChEBI" id="CHEBI:29105"/>
    </cofactor>
</comment>
<keyword evidence="2" id="KW-0645">Protease</keyword>
<keyword evidence="2" id="KW-0482">Metalloprotease</keyword>
<comment type="catalytic activity">
    <reaction evidence="2">
        <text>an L-aminoacyl-L-amino acid + H2O = 2 an L-alpha-amino acid</text>
        <dbReference type="Rhea" id="RHEA:48940"/>
        <dbReference type="ChEBI" id="CHEBI:15377"/>
        <dbReference type="ChEBI" id="CHEBI:59869"/>
        <dbReference type="ChEBI" id="CHEBI:77460"/>
        <dbReference type="EC" id="3.4.13.19"/>
    </reaction>
</comment>
<evidence type="ECO:0000313" key="3">
    <source>
        <dbReference type="EMBL" id="KAJ9668775.1"/>
    </source>
</evidence>
<gene>
    <name evidence="3" type="ORF">H2201_001020</name>
</gene>
<accession>A0ABQ9P2D9</accession>
<dbReference type="InterPro" id="IPR008257">
    <property type="entry name" value="Pept_M19"/>
</dbReference>
<dbReference type="PROSITE" id="PS51365">
    <property type="entry name" value="RENAL_DIPEPTIDASE_2"/>
    <property type="match status" value="1"/>
</dbReference>
<evidence type="ECO:0000256" key="2">
    <source>
        <dbReference type="RuleBase" id="RU341113"/>
    </source>
</evidence>
<comment type="caution">
    <text evidence="3">The sequence shown here is derived from an EMBL/GenBank/DDBJ whole genome shotgun (WGS) entry which is preliminary data.</text>
</comment>
<dbReference type="EC" id="3.4.13.19" evidence="2"/>
<keyword evidence="2" id="KW-0479">Metal-binding</keyword>
<sequence length="475" mass="53075">MDDLTPLLNEKRRIYENALDNLEHGRPVKRLSRYPSPFTTFLILSLCWLSFVTYNLFFDVPLDADHFVPRVLTVEERAIKILEENPLIDGHNDLMILIRFLYKNQIYGSNFTDKFEKGGMMGHVDLPRLDQGKVGGAFWSAFMPCPSNASDFSDEVYAPIVKATLQQLDLYHRLSALYPRHFTPTPSHASALHAFASKRLISPLAIEGLHQIGNSLSTLRLYHQLGVRYATLTWNCHNSYADAALVTDGATRKTVVAEPLWGGVSPQGRRVVREMNRLGMLVDLAHVSRETMRDVLDGSATSREEGEGSWEGSLAPPIFSHSSAYTLCPHPRNVPDDVLRLVKARNSLVMVNFSPDFISCVPGKDDSGLPEFYPANATLAQVVRHIMYIGDLIGYDHVGIGTDYDGIESTPRGLEDVSKFPDLVAELLGQGVSDENAAKVVGRNLLRVWKEVDEVAERLQREMEPVEDELVGGWG</sequence>
<keyword evidence="1 2" id="KW-0224">Dipeptidase</keyword>
<dbReference type="PANTHER" id="PTHR10443:SF12">
    <property type="entry name" value="DIPEPTIDASE"/>
    <property type="match status" value="1"/>
</dbReference>
<dbReference type="Gene3D" id="3.20.20.140">
    <property type="entry name" value="Metal-dependent hydrolases"/>
    <property type="match status" value="1"/>
</dbReference>
<keyword evidence="2" id="KW-0378">Hydrolase</keyword>
<dbReference type="InterPro" id="IPR032466">
    <property type="entry name" value="Metal_Hydrolase"/>
</dbReference>
<dbReference type="Proteomes" id="UP001172684">
    <property type="component" value="Unassembled WGS sequence"/>
</dbReference>
<protein>
    <recommendedName>
        <fullName evidence="2">Dipeptidase</fullName>
        <ecNumber evidence="2">3.4.13.19</ecNumber>
    </recommendedName>
</protein>
<keyword evidence="2" id="KW-0862">Zinc</keyword>
<dbReference type="PANTHER" id="PTHR10443">
    <property type="entry name" value="MICROSOMAL DIPEPTIDASE"/>
    <property type="match status" value="1"/>
</dbReference>
<evidence type="ECO:0000313" key="4">
    <source>
        <dbReference type="Proteomes" id="UP001172684"/>
    </source>
</evidence>
<organism evidence="3 4">
    <name type="scientific">Coniosporium apollinis</name>
    <dbReference type="NCBI Taxonomy" id="61459"/>
    <lineage>
        <taxon>Eukaryota</taxon>
        <taxon>Fungi</taxon>
        <taxon>Dikarya</taxon>
        <taxon>Ascomycota</taxon>
        <taxon>Pezizomycotina</taxon>
        <taxon>Dothideomycetes</taxon>
        <taxon>Dothideomycetes incertae sedis</taxon>
        <taxon>Coniosporium</taxon>
    </lineage>
</organism>
<dbReference type="EMBL" id="JAPDRL010000005">
    <property type="protein sequence ID" value="KAJ9668775.1"/>
    <property type="molecule type" value="Genomic_DNA"/>
</dbReference>
<proteinExistence type="inferred from homology"/>
<keyword evidence="4" id="KW-1185">Reference proteome</keyword>
<dbReference type="SUPFAM" id="SSF51556">
    <property type="entry name" value="Metallo-dependent hydrolases"/>
    <property type="match status" value="1"/>
</dbReference>
<reference evidence="3" key="1">
    <citation type="submission" date="2022-10" db="EMBL/GenBank/DDBJ databases">
        <title>Culturing micro-colonial fungi from biological soil crusts in the Mojave desert and describing Neophaeococcomyces mojavensis, and introducing the new genera and species Taxawa tesnikishii.</title>
        <authorList>
            <person name="Kurbessoian T."/>
            <person name="Stajich J.E."/>
        </authorList>
    </citation>
    <scope>NUCLEOTIDE SEQUENCE</scope>
    <source>
        <strain evidence="3">TK_1</strain>
    </source>
</reference>
<name>A0ABQ9P2D9_9PEZI</name>
<dbReference type="Pfam" id="PF01244">
    <property type="entry name" value="Peptidase_M19"/>
    <property type="match status" value="1"/>
</dbReference>
<evidence type="ECO:0000256" key="1">
    <source>
        <dbReference type="ARBA" id="ARBA00022997"/>
    </source>
</evidence>